<name>A0A936F087_9BACT</name>
<gene>
    <name evidence="7" type="ORF">IPN91_03715</name>
</gene>
<evidence type="ECO:0000256" key="1">
    <source>
        <dbReference type="ARBA" id="ARBA00022500"/>
    </source>
</evidence>
<dbReference type="SUPFAM" id="SSF58104">
    <property type="entry name" value="Methyl-accepting chemotaxis protein (MCP) signaling domain"/>
    <property type="match status" value="1"/>
</dbReference>
<keyword evidence="4" id="KW-0472">Membrane</keyword>
<dbReference type="GO" id="GO:0005886">
    <property type="term" value="C:plasma membrane"/>
    <property type="evidence" value="ECO:0007669"/>
    <property type="project" value="TreeGrafter"/>
</dbReference>
<evidence type="ECO:0000259" key="6">
    <source>
        <dbReference type="PROSITE" id="PS50885"/>
    </source>
</evidence>
<dbReference type="PROSITE" id="PS50111">
    <property type="entry name" value="CHEMOTAXIS_TRANSDUC_2"/>
    <property type="match status" value="1"/>
</dbReference>
<dbReference type="PANTHER" id="PTHR43531">
    <property type="entry name" value="PROTEIN ICFG"/>
    <property type="match status" value="1"/>
</dbReference>
<protein>
    <submittedName>
        <fullName evidence="7">Methyl-accepting chemotaxis protein</fullName>
    </submittedName>
</protein>
<dbReference type="AlphaFoldDB" id="A0A936F087"/>
<evidence type="ECO:0000313" key="7">
    <source>
        <dbReference type="EMBL" id="MBK8571752.1"/>
    </source>
</evidence>
<dbReference type="EMBL" id="JADKCH010000002">
    <property type="protein sequence ID" value="MBK8571752.1"/>
    <property type="molecule type" value="Genomic_DNA"/>
</dbReference>
<keyword evidence="1" id="KW-0145">Chemotaxis</keyword>
<dbReference type="Pfam" id="PF00015">
    <property type="entry name" value="MCPsignal"/>
    <property type="match status" value="1"/>
</dbReference>
<dbReference type="InterPro" id="IPR051310">
    <property type="entry name" value="MCP_chemotaxis"/>
</dbReference>
<keyword evidence="3" id="KW-0807">Transducer</keyword>
<dbReference type="SMART" id="SM00283">
    <property type="entry name" value="MA"/>
    <property type="match status" value="1"/>
</dbReference>
<reference evidence="7 8" key="1">
    <citation type="submission" date="2020-10" db="EMBL/GenBank/DDBJ databases">
        <title>Connecting structure to function with the recovery of over 1000 high-quality activated sludge metagenome-assembled genomes encoding full-length rRNA genes using long-read sequencing.</title>
        <authorList>
            <person name="Singleton C.M."/>
            <person name="Petriglieri F."/>
            <person name="Kristensen J.M."/>
            <person name="Kirkegaard R.H."/>
            <person name="Michaelsen T.Y."/>
            <person name="Andersen M.H."/>
            <person name="Karst S.M."/>
            <person name="Dueholm M.S."/>
            <person name="Nielsen P.H."/>
            <person name="Albertsen M."/>
        </authorList>
    </citation>
    <scope>NUCLEOTIDE SEQUENCE [LARGE SCALE GENOMIC DNA]</scope>
    <source>
        <strain evidence="7">OdNE_18-Q3-R46-58_MAXAC.008</strain>
    </source>
</reference>
<feature type="domain" description="HAMP" evidence="6">
    <location>
        <begin position="215"/>
        <end position="267"/>
    </location>
</feature>
<organism evidence="7 8">
    <name type="scientific">Candidatus Geothrix odensensis</name>
    <dbReference type="NCBI Taxonomy" id="2954440"/>
    <lineage>
        <taxon>Bacteria</taxon>
        <taxon>Pseudomonadati</taxon>
        <taxon>Acidobacteriota</taxon>
        <taxon>Holophagae</taxon>
        <taxon>Holophagales</taxon>
        <taxon>Holophagaceae</taxon>
        <taxon>Geothrix</taxon>
    </lineage>
</organism>
<evidence type="ECO:0000256" key="4">
    <source>
        <dbReference type="SAM" id="Phobius"/>
    </source>
</evidence>
<dbReference type="PANTHER" id="PTHR43531:SF11">
    <property type="entry name" value="METHYL-ACCEPTING CHEMOTAXIS PROTEIN 3"/>
    <property type="match status" value="1"/>
</dbReference>
<dbReference type="InterPro" id="IPR004089">
    <property type="entry name" value="MCPsignal_dom"/>
</dbReference>
<dbReference type="Pfam" id="PF00672">
    <property type="entry name" value="HAMP"/>
    <property type="match status" value="1"/>
</dbReference>
<dbReference type="SMART" id="SM00304">
    <property type="entry name" value="HAMP"/>
    <property type="match status" value="1"/>
</dbReference>
<accession>A0A936F087</accession>
<feature type="domain" description="Methyl-accepting transducer" evidence="5">
    <location>
        <begin position="279"/>
        <end position="515"/>
    </location>
</feature>
<keyword evidence="4" id="KW-1133">Transmembrane helix</keyword>
<proteinExistence type="inferred from homology"/>
<sequence>MASIRTFLTSSLQGKFITLFGSQALLLLVVFTLGLTGLSRLKMGQVELGSNLPKAAVAARVLHDSDVLRVIHVSLLGGGRSPDYVDKRLKRLKEVEDALARSLADMERVKWSSSEREKVAIILTGMRKYMEEFPPLLVRARRATLDEIPELIEANTGFRREGYNLLLVLLQDIQDQGARQVARDLASSLVSERWMIAGLVAAILVGLGISRVVSLQVRRQALALKTSMAALGGGDLTLRCPVQSQDELGEAATSLNQVIEQLGRDIQAITEATDRTASSATELSATASEVNQTVDEISRSAGDQQSAVLLGTELLRQMKELSETVSTGSERLATLASASREVGEKGRLSAAESDRAMGAIQESSQKVNRIITVIADIARQTNLLSLNAAIEAAKAGQQGKGFAVVAEEIRKLAERSATAAKEIGALIGESSERVLTGSAAAAQVSASLDRIQEHIRETGDRVGAISGAMIQQASSVGQLQRQLDLVSSLTERNASATVQLASAMQETSRTTEDLASLATELRVLTHRFRIS</sequence>
<dbReference type="GO" id="GO:0007165">
    <property type="term" value="P:signal transduction"/>
    <property type="evidence" value="ECO:0007669"/>
    <property type="project" value="UniProtKB-KW"/>
</dbReference>
<dbReference type="CDD" id="cd06225">
    <property type="entry name" value="HAMP"/>
    <property type="match status" value="1"/>
</dbReference>
<evidence type="ECO:0000259" key="5">
    <source>
        <dbReference type="PROSITE" id="PS50111"/>
    </source>
</evidence>
<evidence type="ECO:0000256" key="3">
    <source>
        <dbReference type="PROSITE-ProRule" id="PRU00284"/>
    </source>
</evidence>
<evidence type="ECO:0000256" key="2">
    <source>
        <dbReference type="ARBA" id="ARBA00029447"/>
    </source>
</evidence>
<comment type="caution">
    <text evidence="7">The sequence shown here is derived from an EMBL/GenBank/DDBJ whole genome shotgun (WGS) entry which is preliminary data.</text>
</comment>
<evidence type="ECO:0000313" key="8">
    <source>
        <dbReference type="Proteomes" id="UP000709959"/>
    </source>
</evidence>
<dbReference type="InterPro" id="IPR003660">
    <property type="entry name" value="HAMP_dom"/>
</dbReference>
<dbReference type="Gene3D" id="1.10.287.950">
    <property type="entry name" value="Methyl-accepting chemotaxis protein"/>
    <property type="match status" value="1"/>
</dbReference>
<dbReference type="PROSITE" id="PS50885">
    <property type="entry name" value="HAMP"/>
    <property type="match status" value="1"/>
</dbReference>
<dbReference type="Proteomes" id="UP000709959">
    <property type="component" value="Unassembled WGS sequence"/>
</dbReference>
<dbReference type="GO" id="GO:0004888">
    <property type="term" value="F:transmembrane signaling receptor activity"/>
    <property type="evidence" value="ECO:0007669"/>
    <property type="project" value="TreeGrafter"/>
</dbReference>
<dbReference type="GO" id="GO:0006935">
    <property type="term" value="P:chemotaxis"/>
    <property type="evidence" value="ECO:0007669"/>
    <property type="project" value="UniProtKB-KW"/>
</dbReference>
<comment type="similarity">
    <text evidence="2">Belongs to the methyl-accepting chemotaxis (MCP) protein family.</text>
</comment>
<keyword evidence="4" id="KW-0812">Transmembrane</keyword>
<feature type="transmembrane region" description="Helical" evidence="4">
    <location>
        <begin position="16"/>
        <end position="38"/>
    </location>
</feature>